<dbReference type="EMBL" id="CP002915">
    <property type="protein sequence ID" value="AEK30746.1"/>
    <property type="molecule type" value="Genomic_DNA"/>
</dbReference>
<comment type="similarity">
    <text evidence="2">Belongs to the amino acid-polyamine-organocation (APC) superfamily. Basic amino acid/polyamine antiporter (APA) (TC 2.A.3.2) family.</text>
</comment>
<feature type="transmembrane region" description="Helical" evidence="9">
    <location>
        <begin position="478"/>
        <end position="495"/>
    </location>
</feature>
<gene>
    <name evidence="10" type="ORF">BALAC2494_01436</name>
</gene>
<accession>A0A806FQ03</accession>
<dbReference type="AlphaFoldDB" id="A0A806FQ03"/>
<dbReference type="PANTHER" id="PTHR42770:SF4">
    <property type="entry name" value="ARGININE_ORNITHINE ANTIPORTER-RELATED"/>
    <property type="match status" value="1"/>
</dbReference>
<evidence type="ECO:0000256" key="6">
    <source>
        <dbReference type="ARBA" id="ARBA00022970"/>
    </source>
</evidence>
<keyword evidence="8 9" id="KW-0472">Membrane</keyword>
<feature type="transmembrane region" description="Helical" evidence="9">
    <location>
        <begin position="515"/>
        <end position="534"/>
    </location>
</feature>
<feature type="transmembrane region" description="Helical" evidence="9">
    <location>
        <begin position="204"/>
        <end position="228"/>
    </location>
</feature>
<sequence length="541" mass="57681">MRRAHNRPGGTNYLLRSDVGMHAHNRSGLTMADSGQHASNAPAMVEGSGAAAAGPRSTVGFVGLFALVVSAMVGGGIFSLPQNMAQHASAGGQIVAWAITGVGMWFIVNTFRVLTHVKPHMQDGLYSYARSGFGDFVGFLVAYGYWLCNCFSLVAYGVLIMSTLDIFMPGTFTNGNNVAATIGSSLILWLMLAVALLGTKTGALINVAGTVCKIIPVIVFVVALAAVFKTGVFLRGFWGLGAQGTPLGFDVHRIGAQVSDSMLVTLWLFIGMEGAVVVSGSARHPRDVSRATTAGYLTVLVLYILVSLLPLGVYSSGQVARMPNPSMSVIMEQCFGQGGSIMVNAGVIISVVFAWLVWMIMISQMPLYAARDGIYPRSFLATNRFGAPSTGLVWTAVTCQLLLILCHFVNGDAWDVMISITSVMAMPCYLLCCVYLWKIAVREPPAFPSAAARRRALATGVLGTLFSLFLVYSAGLRYLMMACALYAIGLPLLVVARRQRRPGVPLRQLFSHRGWVVLSLIVVLGVCGLVYTVHGGVFGVA</sequence>
<dbReference type="InterPro" id="IPR050367">
    <property type="entry name" value="APC_superfamily"/>
</dbReference>
<protein>
    <submittedName>
        <fullName evidence="10">Arginine/ornithine antiporter</fullName>
    </submittedName>
</protein>
<dbReference type="InterPro" id="IPR002293">
    <property type="entry name" value="AA/rel_permease1"/>
</dbReference>
<dbReference type="Proteomes" id="UP000008394">
    <property type="component" value="Chromosome"/>
</dbReference>
<feature type="transmembrane region" description="Helical" evidence="9">
    <location>
        <begin position="391"/>
        <end position="410"/>
    </location>
</feature>
<evidence type="ECO:0000256" key="7">
    <source>
        <dbReference type="ARBA" id="ARBA00022989"/>
    </source>
</evidence>
<feature type="transmembrane region" description="Helical" evidence="9">
    <location>
        <begin position="136"/>
        <end position="158"/>
    </location>
</feature>
<dbReference type="Pfam" id="PF13520">
    <property type="entry name" value="AA_permease_2"/>
    <property type="match status" value="1"/>
</dbReference>
<comment type="subcellular location">
    <subcellularLocation>
        <location evidence="1">Cell membrane</location>
        <topology evidence="1">Multi-pass membrane protein</topology>
    </subcellularLocation>
</comment>
<evidence type="ECO:0000256" key="3">
    <source>
        <dbReference type="ARBA" id="ARBA00022448"/>
    </source>
</evidence>
<dbReference type="PANTHER" id="PTHR42770">
    <property type="entry name" value="AMINO ACID TRANSPORTER-RELATED"/>
    <property type="match status" value="1"/>
</dbReference>
<dbReference type="GO" id="GO:0006865">
    <property type="term" value="P:amino acid transport"/>
    <property type="evidence" value="ECO:0007669"/>
    <property type="project" value="UniProtKB-KW"/>
</dbReference>
<dbReference type="NCBIfam" id="TIGR00905">
    <property type="entry name" value="2A0302"/>
    <property type="match status" value="1"/>
</dbReference>
<evidence type="ECO:0000256" key="4">
    <source>
        <dbReference type="ARBA" id="ARBA00022475"/>
    </source>
</evidence>
<name>A0A806FQ03_BIFAN</name>
<keyword evidence="3" id="KW-0813">Transport</keyword>
<feature type="transmembrane region" description="Helical" evidence="9">
    <location>
        <begin position="61"/>
        <end position="82"/>
    </location>
</feature>
<keyword evidence="6" id="KW-0029">Amino-acid transport</keyword>
<evidence type="ECO:0000256" key="9">
    <source>
        <dbReference type="SAM" id="Phobius"/>
    </source>
</evidence>
<dbReference type="GO" id="GO:0005886">
    <property type="term" value="C:plasma membrane"/>
    <property type="evidence" value="ECO:0007669"/>
    <property type="project" value="UniProtKB-SubCell"/>
</dbReference>
<feature type="transmembrane region" description="Helical" evidence="9">
    <location>
        <begin position="94"/>
        <end position="115"/>
    </location>
</feature>
<dbReference type="KEGG" id="bnm:BALAC2494_01436"/>
<feature type="transmembrane region" description="Helical" evidence="9">
    <location>
        <begin position="347"/>
        <end position="370"/>
    </location>
</feature>
<feature type="transmembrane region" description="Helical" evidence="9">
    <location>
        <begin position="456"/>
        <end position="472"/>
    </location>
</feature>
<keyword evidence="5 9" id="KW-0812">Transmembrane</keyword>
<feature type="transmembrane region" description="Helical" evidence="9">
    <location>
        <begin position="416"/>
        <end position="436"/>
    </location>
</feature>
<evidence type="ECO:0000256" key="5">
    <source>
        <dbReference type="ARBA" id="ARBA00022692"/>
    </source>
</evidence>
<organism evidence="10 11">
    <name type="scientific">Bifidobacterium animalis subsp. lactis CNCM I-2494</name>
    <dbReference type="NCBI Taxonomy" id="1042403"/>
    <lineage>
        <taxon>Bacteria</taxon>
        <taxon>Bacillati</taxon>
        <taxon>Actinomycetota</taxon>
        <taxon>Actinomycetes</taxon>
        <taxon>Bifidobacteriales</taxon>
        <taxon>Bifidobacteriaceae</taxon>
        <taxon>Bifidobacterium</taxon>
    </lineage>
</organism>
<evidence type="ECO:0000256" key="8">
    <source>
        <dbReference type="ARBA" id="ARBA00023136"/>
    </source>
</evidence>
<dbReference type="GO" id="GO:0022857">
    <property type="term" value="F:transmembrane transporter activity"/>
    <property type="evidence" value="ECO:0007669"/>
    <property type="project" value="InterPro"/>
</dbReference>
<feature type="transmembrane region" description="Helical" evidence="9">
    <location>
        <begin position="178"/>
        <end position="197"/>
    </location>
</feature>
<keyword evidence="7 9" id="KW-1133">Transmembrane helix</keyword>
<evidence type="ECO:0000256" key="2">
    <source>
        <dbReference type="ARBA" id="ARBA00008220"/>
    </source>
</evidence>
<dbReference type="InterPro" id="IPR004754">
    <property type="entry name" value="Amino_acid_antiprt"/>
</dbReference>
<keyword evidence="4" id="KW-1003">Cell membrane</keyword>
<feature type="transmembrane region" description="Helical" evidence="9">
    <location>
        <begin position="262"/>
        <end position="282"/>
    </location>
</feature>
<evidence type="ECO:0000313" key="11">
    <source>
        <dbReference type="Proteomes" id="UP000008394"/>
    </source>
</evidence>
<dbReference type="Gene3D" id="1.20.1740.10">
    <property type="entry name" value="Amino acid/polyamine transporter I"/>
    <property type="match status" value="1"/>
</dbReference>
<proteinExistence type="inferred from homology"/>
<feature type="transmembrane region" description="Helical" evidence="9">
    <location>
        <begin position="294"/>
        <end position="314"/>
    </location>
</feature>
<evidence type="ECO:0000256" key="1">
    <source>
        <dbReference type="ARBA" id="ARBA00004651"/>
    </source>
</evidence>
<reference evidence="10 11" key="1">
    <citation type="journal article" date="2011" name="J. Bacteriol.">
        <title>Genome Sequence of the Probiotic Strain Bifidobacterium animalis subsp. lactis CNCM I-2494.</title>
        <authorList>
            <person name="Chervaux C."/>
            <person name="Grimaldi C."/>
            <person name="Bolotin A."/>
            <person name="Quinquis B."/>
            <person name="Legrain-Raspaud S."/>
            <person name="van Hylckama Vlieg J.E."/>
            <person name="Denariaz G."/>
            <person name="Smokvina T."/>
        </authorList>
    </citation>
    <scope>NUCLEOTIDE SEQUENCE [LARGE SCALE GENOMIC DNA]</scope>
    <source>
        <strain evidence="10 11">CNCM I-2494</strain>
    </source>
</reference>
<evidence type="ECO:0000313" key="10">
    <source>
        <dbReference type="EMBL" id="AEK30746.1"/>
    </source>
</evidence>